<gene>
    <name evidence="2" type="ORF">CAL65_10775</name>
</gene>
<dbReference type="AlphaFoldDB" id="A0A3E0WTZ6"/>
<accession>A0A3E0WTZ6</accession>
<evidence type="ECO:0000313" key="2">
    <source>
        <dbReference type="EMBL" id="RFA36454.1"/>
    </source>
</evidence>
<dbReference type="GO" id="GO:0016746">
    <property type="term" value="F:acyltransferase activity"/>
    <property type="evidence" value="ECO:0007669"/>
    <property type="project" value="InterPro"/>
</dbReference>
<dbReference type="InterPro" id="IPR016039">
    <property type="entry name" value="Thiolase-like"/>
</dbReference>
<protein>
    <submittedName>
        <fullName evidence="2">Uncharacterized protein</fullName>
    </submittedName>
</protein>
<feature type="region of interest" description="Disordered" evidence="1">
    <location>
        <begin position="1"/>
        <end position="20"/>
    </location>
</feature>
<keyword evidence="3" id="KW-1185">Reference proteome</keyword>
<sequence>MKINGAKPDKVITVPAPDGSGDKPLQTAAIDEALLPLELSPTDRVGLMLGYALASLEKTLPSEYVTDDRRLHVLLPAQSTLRGEALDPAQIKALALEAAPAFSVCDWQFDTSGQSGTSALTQLANDPEANSVIFAAVDSLVDVATCFELARARRVMTLGATQGLVPGEAAAAVVLTRAPGEQPVRAWLRGWASEPEPAVGNAETERLMGLRTAIKTALEQAELDAGQLQAVSHALGAEVAGELEWYQIQQQYWHGQRGPEQQRLHQAFGDVGVAALPLQLALTAAEYDHQRGLEQYGFPAPGPVLVCETPNAPVRGAVCLTPA</sequence>
<evidence type="ECO:0000256" key="1">
    <source>
        <dbReference type="SAM" id="MobiDB-lite"/>
    </source>
</evidence>
<dbReference type="OrthoDB" id="5405536at2"/>
<reference evidence="3" key="1">
    <citation type="submission" date="2017-05" db="EMBL/GenBank/DDBJ databases">
        <authorList>
            <person name="Sharma S."/>
            <person name="Sidhu C."/>
            <person name="Pinnaka A.K."/>
        </authorList>
    </citation>
    <scope>NUCLEOTIDE SEQUENCE [LARGE SCALE GENOMIC DNA]</scope>
    <source>
        <strain evidence="3">AK93</strain>
    </source>
</reference>
<dbReference type="Gene3D" id="3.40.47.10">
    <property type="match status" value="1"/>
</dbReference>
<dbReference type="RefSeq" id="WP_116301904.1">
    <property type="nucleotide sequence ID" value="NZ_NFZV01000007.1"/>
</dbReference>
<comment type="caution">
    <text evidence="2">The sequence shown here is derived from an EMBL/GenBank/DDBJ whole genome shotgun (WGS) entry which is preliminary data.</text>
</comment>
<proteinExistence type="predicted"/>
<dbReference type="Proteomes" id="UP000256763">
    <property type="component" value="Unassembled WGS sequence"/>
</dbReference>
<organism evidence="2 3">
    <name type="scientific">Alkalilimnicola ehrlichii</name>
    <dbReference type="NCBI Taxonomy" id="351052"/>
    <lineage>
        <taxon>Bacteria</taxon>
        <taxon>Pseudomonadati</taxon>
        <taxon>Pseudomonadota</taxon>
        <taxon>Gammaproteobacteria</taxon>
        <taxon>Chromatiales</taxon>
        <taxon>Ectothiorhodospiraceae</taxon>
        <taxon>Alkalilimnicola</taxon>
    </lineage>
</organism>
<name>A0A3E0WTZ6_9GAMM</name>
<dbReference type="SUPFAM" id="SSF53901">
    <property type="entry name" value="Thiolase-like"/>
    <property type="match status" value="1"/>
</dbReference>
<evidence type="ECO:0000313" key="3">
    <source>
        <dbReference type="Proteomes" id="UP000256763"/>
    </source>
</evidence>
<dbReference type="EMBL" id="NFZW01000009">
    <property type="protein sequence ID" value="RFA36454.1"/>
    <property type="molecule type" value="Genomic_DNA"/>
</dbReference>